<evidence type="ECO:0000256" key="4">
    <source>
        <dbReference type="ARBA" id="ARBA00005975"/>
    </source>
</evidence>
<name>A0AA88TUT9_9TELE</name>
<dbReference type="GO" id="GO:0098574">
    <property type="term" value="C:cytoplasmic side of lysosomal membrane"/>
    <property type="evidence" value="ECO:0007669"/>
    <property type="project" value="TreeGrafter"/>
</dbReference>
<evidence type="ECO:0000313" key="9">
    <source>
        <dbReference type="Proteomes" id="UP001187343"/>
    </source>
</evidence>
<evidence type="ECO:0000256" key="3">
    <source>
        <dbReference type="ARBA" id="ARBA00004630"/>
    </source>
</evidence>
<dbReference type="PANTHER" id="PTHR23292">
    <property type="entry name" value="LIPOPOLYSACCHARIDE-INDUCED TUMOR NECROSIS FACTOR-ALPHA FACTOR"/>
    <property type="match status" value="1"/>
</dbReference>
<keyword evidence="7" id="KW-0472">Membrane</keyword>
<dbReference type="AlphaFoldDB" id="A0AA88TUT9"/>
<dbReference type="Pfam" id="PF10601">
    <property type="entry name" value="zf-LITAF-like"/>
    <property type="match status" value="1"/>
</dbReference>
<comment type="caution">
    <text evidence="8">The sequence shown here is derived from an EMBL/GenBank/DDBJ whole genome shotgun (WGS) entry which is preliminary data.</text>
</comment>
<dbReference type="InterPro" id="IPR006629">
    <property type="entry name" value="LITAF"/>
</dbReference>
<reference evidence="8" key="1">
    <citation type="submission" date="2023-08" db="EMBL/GenBank/DDBJ databases">
        <title>Chromosome-level Genome Assembly of mud carp (Cirrhinus molitorella).</title>
        <authorList>
            <person name="Liu H."/>
        </authorList>
    </citation>
    <scope>NUCLEOTIDE SEQUENCE</scope>
    <source>
        <strain evidence="8">Prfri</strain>
        <tissue evidence="8">Muscle</tissue>
    </source>
</reference>
<evidence type="ECO:0000313" key="8">
    <source>
        <dbReference type="EMBL" id="KAK2908597.1"/>
    </source>
</evidence>
<dbReference type="PANTHER" id="PTHR23292:SF45">
    <property type="entry name" value="LIPOPOLYSACCHARIDE-INDUCED TUMOR NECROSIS FACTOR-ALPHA FACTOR HOMOLOG"/>
    <property type="match status" value="1"/>
</dbReference>
<comment type="subcellular location">
    <subcellularLocation>
        <location evidence="1">Endosome membrane</location>
        <topology evidence="1">Peripheral membrane protein</topology>
        <orientation evidence="1">Cytoplasmic side</orientation>
    </subcellularLocation>
    <subcellularLocation>
        <location evidence="2">Late endosome membrane</location>
    </subcellularLocation>
    <subcellularLocation>
        <location evidence="3">Lysosome membrane</location>
        <topology evidence="3">Peripheral membrane protein</topology>
        <orientation evidence="3">Cytoplasmic side</orientation>
    </subcellularLocation>
</comment>
<sequence>MDIPTCTSAAEGSTCPLPAYDDFNKFPIYEEIPASPPPEYNRAIATPTNRERVNLPDIPHNPNRRRENPYPVLNVPPQIEIVDYREQIFMQQVVNHVAPQVVMVQPQQMLVLLDDTPTATVCKYCHNSIITNVKYKSGSAAWGMCCLLTVLGLICGFCLIPFCVRGFKDAHHSCPRCHKHLGIYTRK</sequence>
<dbReference type="Proteomes" id="UP001187343">
    <property type="component" value="Unassembled WGS sequence"/>
</dbReference>
<evidence type="ECO:0000256" key="2">
    <source>
        <dbReference type="ARBA" id="ARBA00004414"/>
    </source>
</evidence>
<protein>
    <submittedName>
        <fullName evidence="8">Uncharacterized protein</fullName>
    </submittedName>
</protein>
<dbReference type="GO" id="GO:0005634">
    <property type="term" value="C:nucleus"/>
    <property type="evidence" value="ECO:0007669"/>
    <property type="project" value="TreeGrafter"/>
</dbReference>
<evidence type="ECO:0000256" key="1">
    <source>
        <dbReference type="ARBA" id="ARBA00004125"/>
    </source>
</evidence>
<dbReference type="PROSITE" id="PS51837">
    <property type="entry name" value="LITAF"/>
    <property type="match status" value="1"/>
</dbReference>
<keyword evidence="6" id="KW-0862">Zinc</keyword>
<organism evidence="8 9">
    <name type="scientific">Cirrhinus molitorella</name>
    <name type="common">mud carp</name>
    <dbReference type="NCBI Taxonomy" id="172907"/>
    <lineage>
        <taxon>Eukaryota</taxon>
        <taxon>Metazoa</taxon>
        <taxon>Chordata</taxon>
        <taxon>Craniata</taxon>
        <taxon>Vertebrata</taxon>
        <taxon>Euteleostomi</taxon>
        <taxon>Actinopterygii</taxon>
        <taxon>Neopterygii</taxon>
        <taxon>Teleostei</taxon>
        <taxon>Ostariophysi</taxon>
        <taxon>Cypriniformes</taxon>
        <taxon>Cyprinidae</taxon>
        <taxon>Labeoninae</taxon>
        <taxon>Labeonini</taxon>
        <taxon>Cirrhinus</taxon>
    </lineage>
</organism>
<evidence type="ECO:0000256" key="5">
    <source>
        <dbReference type="ARBA" id="ARBA00022723"/>
    </source>
</evidence>
<keyword evidence="5" id="KW-0479">Metal-binding</keyword>
<dbReference type="InterPro" id="IPR037519">
    <property type="entry name" value="LITAF_fam"/>
</dbReference>
<dbReference type="GO" id="GO:0098560">
    <property type="term" value="C:cytoplasmic side of late endosome membrane"/>
    <property type="evidence" value="ECO:0007669"/>
    <property type="project" value="TreeGrafter"/>
</dbReference>
<dbReference type="SMART" id="SM00714">
    <property type="entry name" value="LITAF"/>
    <property type="match status" value="1"/>
</dbReference>
<keyword evidence="9" id="KW-1185">Reference proteome</keyword>
<evidence type="ECO:0000256" key="6">
    <source>
        <dbReference type="ARBA" id="ARBA00022833"/>
    </source>
</evidence>
<comment type="similarity">
    <text evidence="4">Belongs to the CDIP1/LITAF family.</text>
</comment>
<accession>A0AA88TUT9</accession>
<evidence type="ECO:0000256" key="7">
    <source>
        <dbReference type="ARBA" id="ARBA00023136"/>
    </source>
</evidence>
<proteinExistence type="inferred from homology"/>
<dbReference type="GO" id="GO:0008270">
    <property type="term" value="F:zinc ion binding"/>
    <property type="evidence" value="ECO:0007669"/>
    <property type="project" value="TreeGrafter"/>
</dbReference>
<dbReference type="EMBL" id="JAUYZG010000004">
    <property type="protein sequence ID" value="KAK2908597.1"/>
    <property type="molecule type" value="Genomic_DNA"/>
</dbReference>
<gene>
    <name evidence="8" type="ORF">Q8A67_004434</name>
</gene>